<dbReference type="Pfam" id="PF12833">
    <property type="entry name" value="HTH_18"/>
    <property type="match status" value="1"/>
</dbReference>
<evidence type="ECO:0000313" key="7">
    <source>
        <dbReference type="EMBL" id="MFC4257743.1"/>
    </source>
</evidence>
<dbReference type="PROSITE" id="PS01124">
    <property type="entry name" value="HTH_ARAC_FAMILY_2"/>
    <property type="match status" value="1"/>
</dbReference>
<accession>A0ABV8QEH4</accession>
<keyword evidence="2" id="KW-0238">DNA-binding</keyword>
<evidence type="ECO:0000256" key="5">
    <source>
        <dbReference type="SAM" id="MobiDB-lite"/>
    </source>
</evidence>
<evidence type="ECO:0000313" key="8">
    <source>
        <dbReference type="Proteomes" id="UP001595798"/>
    </source>
</evidence>
<sequence>MAIIMPVYGTTTFEVMDGRYICGPWAPFVLDPHEDFHATLSEDSHLLIVQVVNLRHSRYRHLCWRDKTVLRDILSGFLYETPFFRSHDHALARLSHLATRLYGLVDEQAAAVPEPENRKIIGEDRRLCRAIELLNENLGSDIQIESIASRSGLSLRNLHYLMKQHIGQSPYQYIRGRRLIKAREGIIYDYPDNIRIAEHAAKWRFQHAGRFSGYYLKQFGEYPNETLRELDRLRQYSSQVMAIKNETTAPTHYWISSSMKPGHQHSPQKQPASGAKNADSGKVIQ</sequence>
<dbReference type="InterPro" id="IPR018060">
    <property type="entry name" value="HTH_AraC"/>
</dbReference>
<protein>
    <submittedName>
        <fullName evidence="7">Helix-turn-helix domain-containing protein</fullName>
    </submittedName>
</protein>
<dbReference type="Gene3D" id="1.10.10.60">
    <property type="entry name" value="Homeodomain-like"/>
    <property type="match status" value="1"/>
</dbReference>
<proteinExistence type="predicted"/>
<dbReference type="PANTHER" id="PTHR46796">
    <property type="entry name" value="HTH-TYPE TRANSCRIPTIONAL ACTIVATOR RHAS-RELATED"/>
    <property type="match status" value="1"/>
</dbReference>
<keyword evidence="8" id="KW-1185">Reference proteome</keyword>
<comment type="function">
    <text evidence="4">Regulatory protein of the TOL plasmid xyl operons. XylS activates the xylXYZLTEGFJQKIH operon required for the degradation of toluene, m-xylene and p-xylene.</text>
</comment>
<dbReference type="RefSeq" id="WP_379884997.1">
    <property type="nucleotide sequence ID" value="NZ_JBHSDI010000001.1"/>
</dbReference>
<feature type="compositionally biased region" description="Polar residues" evidence="5">
    <location>
        <begin position="254"/>
        <end position="271"/>
    </location>
</feature>
<dbReference type="SUPFAM" id="SSF46689">
    <property type="entry name" value="Homeodomain-like"/>
    <property type="match status" value="1"/>
</dbReference>
<name>A0ABV8QEH4_9GAMM</name>
<evidence type="ECO:0000256" key="2">
    <source>
        <dbReference type="ARBA" id="ARBA00023125"/>
    </source>
</evidence>
<dbReference type="SMART" id="SM00342">
    <property type="entry name" value="HTH_ARAC"/>
    <property type="match status" value="1"/>
</dbReference>
<keyword evidence="1" id="KW-0805">Transcription regulation</keyword>
<feature type="region of interest" description="Disordered" evidence="5">
    <location>
        <begin position="254"/>
        <end position="285"/>
    </location>
</feature>
<evidence type="ECO:0000256" key="3">
    <source>
        <dbReference type="ARBA" id="ARBA00023163"/>
    </source>
</evidence>
<keyword evidence="3" id="KW-0804">Transcription</keyword>
<evidence type="ECO:0000256" key="1">
    <source>
        <dbReference type="ARBA" id="ARBA00023015"/>
    </source>
</evidence>
<reference evidence="8" key="1">
    <citation type="journal article" date="2019" name="Int. J. Syst. Evol. Microbiol.">
        <title>The Global Catalogue of Microorganisms (GCM) 10K type strain sequencing project: providing services to taxonomists for standard genome sequencing and annotation.</title>
        <authorList>
            <consortium name="The Broad Institute Genomics Platform"/>
            <consortium name="The Broad Institute Genome Sequencing Center for Infectious Disease"/>
            <person name="Wu L."/>
            <person name="Ma J."/>
        </authorList>
    </citation>
    <scope>NUCLEOTIDE SEQUENCE [LARGE SCALE GENOMIC DNA]</scope>
    <source>
        <strain evidence="8">CECT 7297</strain>
    </source>
</reference>
<dbReference type="Proteomes" id="UP001595798">
    <property type="component" value="Unassembled WGS sequence"/>
</dbReference>
<dbReference type="EMBL" id="JBHSDI010000001">
    <property type="protein sequence ID" value="MFC4257743.1"/>
    <property type="molecule type" value="Genomic_DNA"/>
</dbReference>
<evidence type="ECO:0000256" key="4">
    <source>
        <dbReference type="ARBA" id="ARBA00037345"/>
    </source>
</evidence>
<organism evidence="7 8">
    <name type="scientific">Marinobacter lacisalsi</name>
    <dbReference type="NCBI Taxonomy" id="475979"/>
    <lineage>
        <taxon>Bacteria</taxon>
        <taxon>Pseudomonadati</taxon>
        <taxon>Pseudomonadota</taxon>
        <taxon>Gammaproteobacteria</taxon>
        <taxon>Pseudomonadales</taxon>
        <taxon>Marinobacteraceae</taxon>
        <taxon>Marinobacter</taxon>
    </lineage>
</organism>
<comment type="caution">
    <text evidence="7">The sequence shown here is derived from an EMBL/GenBank/DDBJ whole genome shotgun (WGS) entry which is preliminary data.</text>
</comment>
<gene>
    <name evidence="7" type="ORF">ACFOZ5_01720</name>
</gene>
<evidence type="ECO:0000259" key="6">
    <source>
        <dbReference type="PROSITE" id="PS01124"/>
    </source>
</evidence>
<dbReference type="InterPro" id="IPR009057">
    <property type="entry name" value="Homeodomain-like_sf"/>
</dbReference>
<feature type="domain" description="HTH araC/xylS-type" evidence="6">
    <location>
        <begin position="128"/>
        <end position="229"/>
    </location>
</feature>
<dbReference type="InterPro" id="IPR050204">
    <property type="entry name" value="AraC_XylS_family_regulators"/>
</dbReference>